<reference evidence="2 3" key="1">
    <citation type="submission" date="2012-10" db="EMBL/GenBank/DDBJ databases">
        <title>Genome sequencing of Tanticharoenia sakaeratensis NBRC 103193.</title>
        <authorList>
            <person name="Azuma Y."/>
            <person name="Hadano H."/>
            <person name="Hirakawa H."/>
            <person name="Matsushita K."/>
        </authorList>
    </citation>
    <scope>NUCLEOTIDE SEQUENCE [LARGE SCALE GENOMIC DNA]</scope>
    <source>
        <strain evidence="2 3">NBRC 103193</strain>
    </source>
</reference>
<keyword evidence="1" id="KW-0812">Transmembrane</keyword>
<name>A0A0D6MPY0_9PROT</name>
<dbReference type="OrthoDB" id="8005649at2"/>
<proteinExistence type="predicted"/>
<organism evidence="2 3">
    <name type="scientific">Tanticharoenia sakaeratensis NBRC 103193</name>
    <dbReference type="NCBI Taxonomy" id="1231623"/>
    <lineage>
        <taxon>Bacteria</taxon>
        <taxon>Pseudomonadati</taxon>
        <taxon>Pseudomonadota</taxon>
        <taxon>Alphaproteobacteria</taxon>
        <taxon>Acetobacterales</taxon>
        <taxon>Acetobacteraceae</taxon>
        <taxon>Tanticharoenia</taxon>
    </lineage>
</organism>
<evidence type="ECO:0000256" key="1">
    <source>
        <dbReference type="SAM" id="Phobius"/>
    </source>
</evidence>
<feature type="transmembrane region" description="Helical" evidence="1">
    <location>
        <begin position="407"/>
        <end position="427"/>
    </location>
</feature>
<dbReference type="STRING" id="1231623.Tasa_046_025"/>
<feature type="transmembrane region" description="Helical" evidence="1">
    <location>
        <begin position="169"/>
        <end position="189"/>
    </location>
</feature>
<keyword evidence="1" id="KW-0472">Membrane</keyword>
<dbReference type="GO" id="GO:0022857">
    <property type="term" value="F:transmembrane transporter activity"/>
    <property type="evidence" value="ECO:0007669"/>
    <property type="project" value="InterPro"/>
</dbReference>
<gene>
    <name evidence="2" type="ORF">Tasa_046_025</name>
</gene>
<evidence type="ECO:0000313" key="3">
    <source>
        <dbReference type="Proteomes" id="UP000032679"/>
    </source>
</evidence>
<sequence>MSAGRSTLHRLPGADLRQLITGLRWLYAPDPVMFGYALRTTFSSLLALGIALWMELGSPQWAALTVWMIAQGTRGRSLAKARWHLFGMVLGVIFGVGLVAAFPQAPMLFIVALACGIGLFCMIGTFLPGPATMTNYRIHGMRATGFTYAIVSLDGIADPGHIFRIAASRATYILLGIVLETTISGLFQLRLVKRTRAQLADNFETALSGSIASLCALLEGQKEALSTARSLFTTITTLGDQVEFAEVELGRATHAGDHARAALADIAILLARGFDVATLMRVPLATSETFNRQAHVLRDFLQTVPDRLRAEPDASKILDDLRALRRTCRHDVTDALAAETEHPAHFDPHTPDAAHDSLVRQAMLHHALIALIDALRMALMQFDASRVAQPHDHFRAPIRSYRNWPQAAVNSARAAVTVFGAGLIWVTTAWPDGLTFLMFVSIACSLFSTLERPALATKAFFHGACCAALAGGVLDLALLGTPTTFELLAFWTGIAMLLGGLAFAYPPLTLPAVAYNLFLPIMIGPANSGRTNEITYFNTALPLVLGLAYATWMFRVFLPYNVRHQRQAMRAHILHDLRRTARARTPPDTDDIVSRNVDRFVRLLTNAGNTPAPIIETYLGGILSAMRVALWVRRLRAIRHVGLIPPPAQRAIGLVIGRMSHFSGRYSGHYGRTLRATRLAIARLRTCERMTPQLRTRVALVAALTGLDIIAAELDENRAFFDTHNEAPENSDAGTL</sequence>
<dbReference type="Pfam" id="PF04632">
    <property type="entry name" value="FUSC"/>
    <property type="match status" value="1"/>
</dbReference>
<comment type="caution">
    <text evidence="2">The sequence shown here is derived from an EMBL/GenBank/DDBJ whole genome shotgun (WGS) entry which is preliminary data.</text>
</comment>
<dbReference type="Proteomes" id="UP000032679">
    <property type="component" value="Unassembled WGS sequence"/>
</dbReference>
<dbReference type="InterPro" id="IPR006726">
    <property type="entry name" value="PHBA_efflux_AaeB/fusaric-R"/>
</dbReference>
<evidence type="ECO:0008006" key="4">
    <source>
        <dbReference type="Google" id="ProtNLM"/>
    </source>
</evidence>
<keyword evidence="1" id="KW-1133">Transmembrane helix</keyword>
<dbReference type="GO" id="GO:0005886">
    <property type="term" value="C:plasma membrane"/>
    <property type="evidence" value="ECO:0007669"/>
    <property type="project" value="InterPro"/>
</dbReference>
<dbReference type="RefSeq" id="WP_048850417.1">
    <property type="nucleotide sequence ID" value="NZ_BALE01000046.1"/>
</dbReference>
<feature type="transmembrane region" description="Helical" evidence="1">
    <location>
        <begin position="33"/>
        <end position="54"/>
    </location>
</feature>
<accession>A0A0D6MPY0</accession>
<dbReference type="EMBL" id="BALE01000046">
    <property type="protein sequence ID" value="GAN55343.1"/>
    <property type="molecule type" value="Genomic_DNA"/>
</dbReference>
<feature type="transmembrane region" description="Helical" evidence="1">
    <location>
        <begin position="487"/>
        <end position="505"/>
    </location>
</feature>
<feature type="transmembrane region" description="Helical" evidence="1">
    <location>
        <begin position="540"/>
        <end position="560"/>
    </location>
</feature>
<dbReference type="AlphaFoldDB" id="A0A0D6MPY0"/>
<feature type="transmembrane region" description="Helical" evidence="1">
    <location>
        <begin position="108"/>
        <end position="127"/>
    </location>
</feature>
<protein>
    <recommendedName>
        <fullName evidence="4">Fusaric acid resistance protein</fullName>
    </recommendedName>
</protein>
<feature type="transmembrane region" description="Helical" evidence="1">
    <location>
        <begin position="459"/>
        <end position="481"/>
    </location>
</feature>
<evidence type="ECO:0000313" key="2">
    <source>
        <dbReference type="EMBL" id="GAN55343.1"/>
    </source>
</evidence>
<keyword evidence="3" id="KW-1185">Reference proteome</keyword>
<feature type="transmembrane region" description="Helical" evidence="1">
    <location>
        <begin position="83"/>
        <end position="102"/>
    </location>
</feature>